<dbReference type="Pfam" id="PF04681">
    <property type="entry name" value="Bys1"/>
    <property type="match status" value="1"/>
</dbReference>
<dbReference type="InterPro" id="IPR006771">
    <property type="entry name" value="CetA-like"/>
</dbReference>
<dbReference type="OrthoDB" id="3682664at2759"/>
<dbReference type="EMBL" id="JAPQKS010000005">
    <property type="protein sequence ID" value="KAJ5225923.1"/>
    <property type="molecule type" value="Genomic_DNA"/>
</dbReference>
<dbReference type="Proteomes" id="UP001150941">
    <property type="component" value="Unassembled WGS sequence"/>
</dbReference>
<dbReference type="GeneID" id="83203747"/>
<reference evidence="2" key="1">
    <citation type="submission" date="2022-11" db="EMBL/GenBank/DDBJ databases">
        <authorList>
            <person name="Petersen C."/>
        </authorList>
    </citation>
    <scope>NUCLEOTIDE SEQUENCE</scope>
    <source>
        <strain evidence="2">IBT 19713</strain>
    </source>
</reference>
<organism evidence="2 3">
    <name type="scientific">Penicillium chermesinum</name>
    <dbReference type="NCBI Taxonomy" id="63820"/>
    <lineage>
        <taxon>Eukaryota</taxon>
        <taxon>Fungi</taxon>
        <taxon>Dikarya</taxon>
        <taxon>Ascomycota</taxon>
        <taxon>Pezizomycotina</taxon>
        <taxon>Eurotiomycetes</taxon>
        <taxon>Eurotiomycetidae</taxon>
        <taxon>Eurotiales</taxon>
        <taxon>Aspergillaceae</taxon>
        <taxon>Penicillium</taxon>
    </lineage>
</organism>
<protein>
    <submittedName>
        <fullName evidence="2">Antigenic thaumatin-like protein</fullName>
    </submittedName>
</protein>
<accession>A0A9W9NVY9</accession>
<dbReference type="RefSeq" id="XP_058329334.1">
    <property type="nucleotide sequence ID" value="XM_058476444.1"/>
</dbReference>
<evidence type="ECO:0000313" key="2">
    <source>
        <dbReference type="EMBL" id="KAJ5225923.1"/>
    </source>
</evidence>
<reference evidence="2" key="2">
    <citation type="journal article" date="2023" name="IMA Fungus">
        <title>Comparative genomic study of the Penicillium genus elucidates a diverse pangenome and 15 lateral gene transfer events.</title>
        <authorList>
            <person name="Petersen C."/>
            <person name="Sorensen T."/>
            <person name="Nielsen M.R."/>
            <person name="Sondergaard T.E."/>
            <person name="Sorensen J.L."/>
            <person name="Fitzpatrick D.A."/>
            <person name="Frisvad J.C."/>
            <person name="Nielsen K.L."/>
        </authorList>
    </citation>
    <scope>NUCLEOTIDE SEQUENCE</scope>
    <source>
        <strain evidence="2">IBT 19713</strain>
    </source>
</reference>
<gene>
    <name evidence="2" type="ORF">N7468_007148</name>
</gene>
<evidence type="ECO:0000256" key="1">
    <source>
        <dbReference type="SAM" id="MobiDB-lite"/>
    </source>
</evidence>
<name>A0A9W9NVY9_9EURO</name>
<dbReference type="PANTHER" id="PTHR36195">
    <property type="entry name" value="DOMAIN PROTEIN, PUTATIVE (AFU_ORTHOLOGUE AFUA_5G01990)-RELATED-RELATED"/>
    <property type="match status" value="1"/>
</dbReference>
<evidence type="ECO:0000313" key="3">
    <source>
        <dbReference type="Proteomes" id="UP001150941"/>
    </source>
</evidence>
<dbReference type="PANTHER" id="PTHR36195:SF4">
    <property type="entry name" value="DOMAIN PROTEIN, PUTATIVE (AFU_ORTHOLOGUE AFUA_5G01990)-RELATED"/>
    <property type="match status" value="1"/>
</dbReference>
<feature type="region of interest" description="Disordered" evidence="1">
    <location>
        <begin position="75"/>
        <end position="95"/>
    </location>
</feature>
<sequence length="230" mass="23890">MANPGVQLGELIKVLHLRTAGTDGSDATYSRFPATDTTPSASYGIPFGAFPTASSTVAVPSASLTPTTTYDAGIAADPTAVPPLGPDTSGSDGGVDPSDEALLGRATIQNNCQFPVYVWPVGETIHTEVTISASHEYSEAYRIGEGGIALKIGVDKNALMGHAPLMIFAYNVSGGKVWYNLADVSGDPLQGHRVEISPSTPRISWANGQPPAESQVRVLDSSTSITLTLC</sequence>
<keyword evidence="3" id="KW-1185">Reference proteome</keyword>
<dbReference type="AlphaFoldDB" id="A0A9W9NVY9"/>
<comment type="caution">
    <text evidence="2">The sequence shown here is derived from an EMBL/GenBank/DDBJ whole genome shotgun (WGS) entry which is preliminary data.</text>
</comment>
<proteinExistence type="predicted"/>